<dbReference type="EMBL" id="CP065956">
    <property type="protein sequence ID" value="QSR86956.1"/>
    <property type="molecule type" value="Genomic_DNA"/>
</dbReference>
<gene>
    <name evidence="5" type="ORF">EM20IM_00860</name>
</gene>
<evidence type="ECO:0000259" key="4">
    <source>
        <dbReference type="Pfam" id="PF01555"/>
    </source>
</evidence>
<keyword evidence="6" id="KW-1185">Reference proteome</keyword>
<feature type="domain" description="DNA methylase N-4/N-6" evidence="4">
    <location>
        <begin position="4"/>
        <end position="230"/>
    </location>
</feature>
<sequence length="486" mass="56240">MDYRFGHYIKIILDEIFGKDLLRNEIVVNKSDRPTEVVNKYHSTWDMLYWYAKSDQSYFYNVTQKREMPKWRGMHLHGERWTEIKPEYLNLFSKENIKEKNGKYYTRARIICGREMLPPAGRHWALGQDEIFKLENDGKIRLNEKGNPVSLESPEKKIHDVWTDIPGYDSKTDYPTENAEKLLERVILSGSREGELILDCFIGSGTTAAVAQKLGRRWIGCDINKGAIQTTSNRLQKIILDQIKEGQKAPSYSFGIYKVNDYDLKLLHTDAINLTVEHIGIEQRKTDSFFDGTLGKELVKIIDFNHPLTLLDLQLLEDELKKRPEEERNIVLVCLGKELAVDAWIEEWNKKHPVNKVRVIELRTDKKYGKFLVHQPAVAKVKIERKVNKAVIDILDFVSPTIVERLNDPQSVFKVKIPDFRAMIDVVLIDTAYDGKIFHVVHSDVPEKKSDYVTGHYEVEIPKSNTTIAVKIIDMLGEEVLVTKEV</sequence>
<keyword evidence="1" id="KW-0489">Methyltransferase</keyword>
<dbReference type="InterPro" id="IPR001091">
    <property type="entry name" value="RM_Methyltransferase"/>
</dbReference>
<dbReference type="InterPro" id="IPR002941">
    <property type="entry name" value="DNA_methylase_N4/N6"/>
</dbReference>
<dbReference type="Gene3D" id="3.40.50.150">
    <property type="entry name" value="Vaccinia Virus protein VP39"/>
    <property type="match status" value="1"/>
</dbReference>
<protein>
    <recommendedName>
        <fullName evidence="3">Methyltransferase</fullName>
        <ecNumber evidence="3">2.1.1.-</ecNumber>
    </recommendedName>
</protein>
<dbReference type="SUPFAM" id="SSF53335">
    <property type="entry name" value="S-adenosyl-L-methionine-dependent methyltransferases"/>
    <property type="match status" value="1"/>
</dbReference>
<dbReference type="PANTHER" id="PTHR13370:SF24">
    <property type="entry name" value="TYPE III RESTRICTION-MODIFICATION ENZYME STYLTI MOD SUBUNIT"/>
    <property type="match status" value="1"/>
</dbReference>
<organism evidence="5 6">
    <name type="scientific">Candidatus Methylacidiphilum infernorum</name>
    <dbReference type="NCBI Taxonomy" id="511746"/>
    <lineage>
        <taxon>Bacteria</taxon>
        <taxon>Pseudomonadati</taxon>
        <taxon>Verrucomicrobiota</taxon>
        <taxon>Methylacidiphilae</taxon>
        <taxon>Methylacidiphilales</taxon>
        <taxon>Methylacidiphilaceae</taxon>
        <taxon>Methylacidiphilum (ex Ratnadevi et al. 2023)</taxon>
    </lineage>
</organism>
<evidence type="ECO:0000256" key="2">
    <source>
        <dbReference type="ARBA" id="ARBA00022679"/>
    </source>
</evidence>
<evidence type="ECO:0000256" key="1">
    <source>
        <dbReference type="ARBA" id="ARBA00022603"/>
    </source>
</evidence>
<name>A0ABX7PWC8_9BACT</name>
<dbReference type="InterPro" id="IPR029063">
    <property type="entry name" value="SAM-dependent_MTases_sf"/>
</dbReference>
<evidence type="ECO:0000256" key="3">
    <source>
        <dbReference type="RuleBase" id="RU362026"/>
    </source>
</evidence>
<dbReference type="Pfam" id="PF01555">
    <property type="entry name" value="N6_N4_Mtase"/>
    <property type="match status" value="1"/>
</dbReference>
<dbReference type="EC" id="2.1.1.-" evidence="3"/>
<proteinExistence type="inferred from homology"/>
<reference evidence="5 6" key="1">
    <citation type="submission" date="2020-12" db="EMBL/GenBank/DDBJ databases">
        <authorList>
            <person name="Awala S.I."/>
            <person name="Gwak J.-H."/>
            <person name="Kim S.-J."/>
            <person name="Rhee S.-K."/>
        </authorList>
    </citation>
    <scope>NUCLEOTIDE SEQUENCE [LARGE SCALE GENOMIC DNA]</scope>
    <source>
        <strain evidence="5 6">IT5</strain>
    </source>
</reference>
<dbReference type="PANTHER" id="PTHR13370">
    <property type="entry name" value="RNA METHYLASE-RELATED"/>
    <property type="match status" value="1"/>
</dbReference>
<dbReference type="Proteomes" id="UP000663088">
    <property type="component" value="Chromosome"/>
</dbReference>
<keyword evidence="2" id="KW-0808">Transferase</keyword>
<accession>A0ABX7PWC8</accession>
<evidence type="ECO:0000313" key="5">
    <source>
        <dbReference type="EMBL" id="QSR86956.1"/>
    </source>
</evidence>
<evidence type="ECO:0000313" key="6">
    <source>
        <dbReference type="Proteomes" id="UP000663088"/>
    </source>
</evidence>
<comment type="similarity">
    <text evidence="3">Belongs to the N(4)/N(6)-methyltransferase family.</text>
</comment>
<dbReference type="PRINTS" id="PR00508">
    <property type="entry name" value="S21N4MTFRASE"/>
</dbReference>